<reference evidence="1" key="1">
    <citation type="submission" date="2021-04" db="EMBL/GenBank/DDBJ databases">
        <title>Genome sequence of Serratia sp. arafor3.</title>
        <authorList>
            <person name="Besaury L."/>
        </authorList>
    </citation>
    <scope>NUCLEOTIDE SEQUENCE</scope>
    <source>
        <strain evidence="1">Arafor3</strain>
    </source>
</reference>
<protein>
    <recommendedName>
        <fullName evidence="3">Type III secretion system protein</fullName>
    </recommendedName>
</protein>
<dbReference type="Proteomes" id="UP001165275">
    <property type="component" value="Unassembled WGS sequence"/>
</dbReference>
<evidence type="ECO:0000313" key="2">
    <source>
        <dbReference type="Proteomes" id="UP001165275"/>
    </source>
</evidence>
<name>A0ABT0KA05_9GAMM</name>
<gene>
    <name evidence="1" type="ORF">KAJ71_07075</name>
</gene>
<evidence type="ECO:0000313" key="1">
    <source>
        <dbReference type="EMBL" id="MCL1028786.1"/>
    </source>
</evidence>
<dbReference type="RefSeq" id="WP_248945068.1">
    <property type="nucleotide sequence ID" value="NZ_CBCSGY010000005.1"/>
</dbReference>
<dbReference type="EMBL" id="JAGQDC010000004">
    <property type="protein sequence ID" value="MCL1028786.1"/>
    <property type="molecule type" value="Genomic_DNA"/>
</dbReference>
<accession>A0ABT0KA05</accession>
<keyword evidence="2" id="KW-1185">Reference proteome</keyword>
<sequence>MSISNTSASLITTQYQSAISHAETMEPGALKKSDAVKPNSAVIIKDAESANTKALTGAGIREPKKNVDKDQLAQTTAQISQCLSQVTVAGDKTLTQHKADAPISSAANTTANAATRSSAAAQATLGPVAAEGSRGFNVGKLNEGYGSKFDEIGTLIRETLKKFGDAEVSQQNTATKLARESTEGGVDKLNDAAQKQYNSNVTSFTTNFSASLGGAGLASKSIHTNARSVKLNQTPGLMDKANAGRLMNEAKGSATLMKNAEPLLNRSSDLLQRHAKKVDQANYMSQGANALTSMSGSMGNMAGSSFVVGEAADRGEARLRDNDANTMSEMADAKRKNSEAIRELTQELLKLESESKARVDAGSFRV</sequence>
<proteinExistence type="predicted"/>
<evidence type="ECO:0008006" key="3">
    <source>
        <dbReference type="Google" id="ProtNLM"/>
    </source>
</evidence>
<organism evidence="1 2">
    <name type="scientific">Serratia silvae</name>
    <dbReference type="NCBI Taxonomy" id="2824122"/>
    <lineage>
        <taxon>Bacteria</taxon>
        <taxon>Pseudomonadati</taxon>
        <taxon>Pseudomonadota</taxon>
        <taxon>Gammaproteobacteria</taxon>
        <taxon>Enterobacterales</taxon>
        <taxon>Yersiniaceae</taxon>
        <taxon>Serratia</taxon>
    </lineage>
</organism>
<comment type="caution">
    <text evidence="1">The sequence shown here is derived from an EMBL/GenBank/DDBJ whole genome shotgun (WGS) entry which is preliminary data.</text>
</comment>